<name>A0A9D1FDW2_9FIRM</name>
<dbReference type="InterPro" id="IPR014535">
    <property type="entry name" value="Hpre_diP_synt_I"/>
</dbReference>
<gene>
    <name evidence="2" type="ORF">IAC18_05970</name>
</gene>
<sequence length="168" mass="17331">MKASRRIALIAALAAVALTIFVAESQIPPVVPMPGVKLGLANIVTLVAMVLLNRRDALFVLAVRLILGAAFTGGFSAFLFSAVGGLFAYLVMAALVGLFPEKLLWAVSVLAALAHNAGQMLVAVLVTGTPGIMVYILLLAASGVVTGVFTGLAAMFLVRAVRKSGILK</sequence>
<feature type="transmembrane region" description="Helical" evidence="1">
    <location>
        <begin position="57"/>
        <end position="72"/>
    </location>
</feature>
<feature type="transmembrane region" description="Helical" evidence="1">
    <location>
        <begin position="78"/>
        <end position="96"/>
    </location>
</feature>
<reference evidence="2" key="2">
    <citation type="journal article" date="2021" name="PeerJ">
        <title>Extensive microbial diversity within the chicken gut microbiome revealed by metagenomics and culture.</title>
        <authorList>
            <person name="Gilroy R."/>
            <person name="Ravi A."/>
            <person name="Getino M."/>
            <person name="Pursley I."/>
            <person name="Horton D.L."/>
            <person name="Alikhan N.F."/>
            <person name="Baker D."/>
            <person name="Gharbi K."/>
            <person name="Hall N."/>
            <person name="Watson M."/>
            <person name="Adriaenssens E.M."/>
            <person name="Foster-Nyarko E."/>
            <person name="Jarju S."/>
            <person name="Secka A."/>
            <person name="Antonio M."/>
            <person name="Oren A."/>
            <person name="Chaudhuri R.R."/>
            <person name="La Ragione R."/>
            <person name="Hildebrand F."/>
            <person name="Pallen M.J."/>
        </authorList>
    </citation>
    <scope>NUCLEOTIDE SEQUENCE</scope>
    <source>
        <strain evidence="2">ChiHjej10B9-9673</strain>
    </source>
</reference>
<evidence type="ECO:0000313" key="2">
    <source>
        <dbReference type="EMBL" id="HIS67094.1"/>
    </source>
</evidence>
<dbReference type="AlphaFoldDB" id="A0A9D1FDW2"/>
<keyword evidence="1" id="KW-0812">Transmembrane</keyword>
<organism evidence="2 3">
    <name type="scientific">Candidatus Scatomorpha merdipullorum</name>
    <dbReference type="NCBI Taxonomy" id="2840927"/>
    <lineage>
        <taxon>Bacteria</taxon>
        <taxon>Bacillati</taxon>
        <taxon>Bacillota</taxon>
        <taxon>Clostridia</taxon>
        <taxon>Eubacteriales</taxon>
        <taxon>Candidatus Scatomorpha</taxon>
    </lineage>
</organism>
<dbReference type="Pfam" id="PF07456">
    <property type="entry name" value="Hpre_diP_synt_I"/>
    <property type="match status" value="1"/>
</dbReference>
<feature type="transmembrane region" description="Helical" evidence="1">
    <location>
        <begin position="132"/>
        <end position="158"/>
    </location>
</feature>
<keyword evidence="1" id="KW-0472">Membrane</keyword>
<proteinExistence type="predicted"/>
<comment type="caution">
    <text evidence="2">The sequence shown here is derived from an EMBL/GenBank/DDBJ whole genome shotgun (WGS) entry which is preliminary data.</text>
</comment>
<dbReference type="EMBL" id="DVJK01000164">
    <property type="protein sequence ID" value="HIS67094.1"/>
    <property type="molecule type" value="Genomic_DNA"/>
</dbReference>
<protein>
    <submittedName>
        <fullName evidence="2">Gx transporter family protein</fullName>
    </submittedName>
</protein>
<feature type="transmembrane region" description="Helical" evidence="1">
    <location>
        <begin position="103"/>
        <end position="126"/>
    </location>
</feature>
<dbReference type="Proteomes" id="UP000824001">
    <property type="component" value="Unassembled WGS sequence"/>
</dbReference>
<accession>A0A9D1FDW2</accession>
<dbReference type="InterPro" id="IPR010898">
    <property type="entry name" value="Hpre_diP_synth_I"/>
</dbReference>
<evidence type="ECO:0000313" key="3">
    <source>
        <dbReference type="Proteomes" id="UP000824001"/>
    </source>
</evidence>
<reference evidence="2" key="1">
    <citation type="submission" date="2020-10" db="EMBL/GenBank/DDBJ databases">
        <authorList>
            <person name="Gilroy R."/>
        </authorList>
    </citation>
    <scope>NUCLEOTIDE SEQUENCE</scope>
    <source>
        <strain evidence="2">ChiHjej10B9-9673</strain>
    </source>
</reference>
<dbReference type="Gene3D" id="1.10.1760.20">
    <property type="match status" value="1"/>
</dbReference>
<keyword evidence="1" id="KW-1133">Transmembrane helix</keyword>
<evidence type="ECO:0000256" key="1">
    <source>
        <dbReference type="SAM" id="Phobius"/>
    </source>
</evidence>
<dbReference type="PIRSF" id="PIRSF027391">
    <property type="entry name" value="Hpre_diP_synt_I"/>
    <property type="match status" value="1"/>
</dbReference>
<feature type="transmembrane region" description="Helical" evidence="1">
    <location>
        <begin position="35"/>
        <end position="52"/>
    </location>
</feature>